<evidence type="ECO:0000256" key="5">
    <source>
        <dbReference type="PROSITE-ProRule" id="PRU01240"/>
    </source>
</evidence>
<dbReference type="InterPro" id="IPR036852">
    <property type="entry name" value="Peptidase_S8/S53_dom_sf"/>
</dbReference>
<evidence type="ECO:0000256" key="4">
    <source>
        <dbReference type="ARBA" id="ARBA00022825"/>
    </source>
</evidence>
<dbReference type="PANTHER" id="PTHR43806">
    <property type="entry name" value="PEPTIDASE S8"/>
    <property type="match status" value="1"/>
</dbReference>
<dbReference type="InterPro" id="IPR023828">
    <property type="entry name" value="Peptidase_S8_Ser-AS"/>
</dbReference>
<dbReference type="InterPro" id="IPR050131">
    <property type="entry name" value="Peptidase_S8_subtilisin-like"/>
</dbReference>
<feature type="active site" description="Charge relay system" evidence="5">
    <location>
        <position position="220"/>
    </location>
</feature>
<organism evidence="8 9">
    <name type="scientific">Rhizorhabdus dicambivorans</name>
    <dbReference type="NCBI Taxonomy" id="1850238"/>
    <lineage>
        <taxon>Bacteria</taxon>
        <taxon>Pseudomonadati</taxon>
        <taxon>Pseudomonadota</taxon>
        <taxon>Alphaproteobacteria</taxon>
        <taxon>Sphingomonadales</taxon>
        <taxon>Sphingomonadaceae</taxon>
        <taxon>Rhizorhabdus</taxon>
    </lineage>
</organism>
<accession>A0A2A4FTZ4</accession>
<keyword evidence="3 5" id="KW-0378">Hydrolase</keyword>
<dbReference type="CDD" id="cd05561">
    <property type="entry name" value="Peptidases_S8_4"/>
    <property type="match status" value="1"/>
</dbReference>
<dbReference type="Gene3D" id="3.40.50.200">
    <property type="entry name" value="Peptidase S8/S53 domain"/>
    <property type="match status" value="1"/>
</dbReference>
<feature type="active site" description="Charge relay system" evidence="5">
    <location>
        <position position="371"/>
    </location>
</feature>
<name>A0A2A4FTZ4_9SPHN</name>
<dbReference type="PROSITE" id="PS00137">
    <property type="entry name" value="SUBTILASE_HIS"/>
    <property type="match status" value="1"/>
</dbReference>
<dbReference type="PANTHER" id="PTHR43806:SF11">
    <property type="entry name" value="CEREVISIN-RELATED"/>
    <property type="match status" value="1"/>
</dbReference>
<dbReference type="EMBL" id="NWUF01000009">
    <property type="protein sequence ID" value="PCE42237.1"/>
    <property type="molecule type" value="Genomic_DNA"/>
</dbReference>
<dbReference type="SUPFAM" id="SSF52743">
    <property type="entry name" value="Subtilisin-like"/>
    <property type="match status" value="1"/>
</dbReference>
<evidence type="ECO:0000313" key="8">
    <source>
        <dbReference type="EMBL" id="PCE42237.1"/>
    </source>
</evidence>
<gene>
    <name evidence="8" type="ORF">COO09_11475</name>
</gene>
<dbReference type="OrthoDB" id="5405281at2"/>
<dbReference type="InterPro" id="IPR015500">
    <property type="entry name" value="Peptidase_S8_subtilisin-rel"/>
</dbReference>
<proteinExistence type="inferred from homology"/>
<reference evidence="8 9" key="1">
    <citation type="submission" date="2017-09" db="EMBL/GenBank/DDBJ databases">
        <title>The Catabolism of 3,6-Dichlorosalicylic acid is Initiated by the Cytochrome P450 Monooxygenase DsmABC in Rhizorhabdus dicambivorans Ndbn-20.</title>
        <authorList>
            <person name="Na L."/>
        </authorList>
    </citation>
    <scope>NUCLEOTIDE SEQUENCE [LARGE SCALE GENOMIC DNA]</scope>
    <source>
        <strain evidence="8 9">Ndbn-20m</strain>
    </source>
</reference>
<evidence type="ECO:0000256" key="2">
    <source>
        <dbReference type="ARBA" id="ARBA00022670"/>
    </source>
</evidence>
<keyword evidence="6" id="KW-0732">Signal</keyword>
<feature type="chain" id="PRO_5012652693" evidence="6">
    <location>
        <begin position="22"/>
        <end position="422"/>
    </location>
</feature>
<dbReference type="PROSITE" id="PS51892">
    <property type="entry name" value="SUBTILASE"/>
    <property type="match status" value="1"/>
</dbReference>
<dbReference type="InterPro" id="IPR000209">
    <property type="entry name" value="Peptidase_S8/S53_dom"/>
</dbReference>
<protein>
    <submittedName>
        <fullName evidence="8">Serine protease</fullName>
    </submittedName>
</protein>
<evidence type="ECO:0000256" key="3">
    <source>
        <dbReference type="ARBA" id="ARBA00022801"/>
    </source>
</evidence>
<dbReference type="GO" id="GO:0006508">
    <property type="term" value="P:proteolysis"/>
    <property type="evidence" value="ECO:0007669"/>
    <property type="project" value="UniProtKB-KW"/>
</dbReference>
<evidence type="ECO:0000256" key="6">
    <source>
        <dbReference type="SAM" id="SignalP"/>
    </source>
</evidence>
<feature type="active site" description="Charge relay system" evidence="5">
    <location>
        <position position="192"/>
    </location>
</feature>
<dbReference type="KEGG" id="rdi:CMV14_22815"/>
<dbReference type="RefSeq" id="WP_066963768.1">
    <property type="nucleotide sequence ID" value="NZ_CP023449.1"/>
</dbReference>
<feature type="domain" description="Peptidase S8/S53" evidence="7">
    <location>
        <begin position="188"/>
        <end position="385"/>
    </location>
</feature>
<keyword evidence="2 5" id="KW-0645">Protease</keyword>
<evidence type="ECO:0000313" key="9">
    <source>
        <dbReference type="Proteomes" id="UP000218934"/>
    </source>
</evidence>
<dbReference type="AlphaFoldDB" id="A0A2A4FTZ4"/>
<dbReference type="Pfam" id="PF00082">
    <property type="entry name" value="Peptidase_S8"/>
    <property type="match status" value="1"/>
</dbReference>
<dbReference type="InterPro" id="IPR022398">
    <property type="entry name" value="Peptidase_S8_His-AS"/>
</dbReference>
<evidence type="ECO:0000256" key="1">
    <source>
        <dbReference type="ARBA" id="ARBA00011073"/>
    </source>
</evidence>
<dbReference type="PROSITE" id="PS00138">
    <property type="entry name" value="SUBTILASE_SER"/>
    <property type="match status" value="1"/>
</dbReference>
<feature type="signal peptide" evidence="6">
    <location>
        <begin position="1"/>
        <end position="21"/>
    </location>
</feature>
<dbReference type="GO" id="GO:0004252">
    <property type="term" value="F:serine-type endopeptidase activity"/>
    <property type="evidence" value="ECO:0007669"/>
    <property type="project" value="UniProtKB-UniRule"/>
</dbReference>
<keyword evidence="4 5" id="KW-0720">Serine protease</keyword>
<comment type="similarity">
    <text evidence="1 5">Belongs to the peptidase S8 family.</text>
</comment>
<keyword evidence="9" id="KW-1185">Reference proteome</keyword>
<comment type="caution">
    <text evidence="8">The sequence shown here is derived from an EMBL/GenBank/DDBJ whole genome shotgun (WGS) entry which is preliminary data.</text>
</comment>
<evidence type="ECO:0000259" key="7">
    <source>
        <dbReference type="Pfam" id="PF00082"/>
    </source>
</evidence>
<dbReference type="PRINTS" id="PR00723">
    <property type="entry name" value="SUBTILISIN"/>
</dbReference>
<dbReference type="Proteomes" id="UP000218934">
    <property type="component" value="Unassembled WGS sequence"/>
</dbReference>
<sequence>MKLSGPILAMAAALALSGSGAAQLLPPVGGAIGQTIGGVTERVGRIGDRLDDSVDQAGGAIGRLARDRLGRIDALVRANPQALEYDARGDAAVKGELILLDPDPAALRAAMAAGFAVEEQGDLAGLGIAAARLRVPASMDLARAEKLLRRIAPGATVQSNPVYQTSGEAAAPARAAPAASAPGPGAPIGMIDGGVARHPALPDGIVQRGFAAGAPAPGNHGTAVASILVGRGAVRGVSPRSRLLAADVYGRDPRGGNALAIARALGWLAQSGAAVVNISLAGPDNALLARAVAAASGKGLLLVAAVGNDGAASPPAYPASYPQVIAVTGIDAKRRVLIEAGKASHVDFAAPGADLLAAKADGGTARLRGTSYAAPFITGRLARLSAGGPLPRARAVALLAAEATPAKGRAGRGIICMDCATR</sequence>